<feature type="compositionally biased region" description="Polar residues" evidence="1">
    <location>
        <begin position="1"/>
        <end position="23"/>
    </location>
</feature>
<dbReference type="OrthoDB" id="67850at2759"/>
<protein>
    <submittedName>
        <fullName evidence="2">Uncharacterized protein</fullName>
    </submittedName>
</protein>
<dbReference type="Proteomes" id="UP000013776">
    <property type="component" value="Unassembled WGS sequence"/>
</dbReference>
<gene>
    <name evidence="2" type="ORF">TAPDE_001785</name>
</gene>
<keyword evidence="3" id="KW-1185">Reference proteome</keyword>
<feature type="region of interest" description="Disordered" evidence="1">
    <location>
        <begin position="1"/>
        <end position="26"/>
    </location>
</feature>
<name>R4XEV5_TAPDE</name>
<dbReference type="AlphaFoldDB" id="R4XEV5"/>
<dbReference type="InterPro" id="IPR019049">
    <property type="entry name" value="Nucleoporin_prot_Ndc1/Nup"/>
</dbReference>
<proteinExistence type="predicted"/>
<reference evidence="2 3" key="1">
    <citation type="journal article" date="2013" name="MBio">
        <title>Genome sequencing of the plant pathogen Taphrina deformans, the causal agent of peach leaf curl.</title>
        <authorList>
            <person name="Cisse O.H."/>
            <person name="Almeida J.M.G.C.F."/>
            <person name="Fonseca A."/>
            <person name="Kumar A.A."/>
            <person name="Salojaervi J."/>
            <person name="Overmyer K."/>
            <person name="Hauser P.M."/>
            <person name="Pagni M."/>
        </authorList>
    </citation>
    <scope>NUCLEOTIDE SEQUENCE [LARGE SCALE GENOMIC DNA]</scope>
    <source>
        <strain evidence="3">PYCC 5710 / ATCC 11124 / CBS 356.35 / IMI 108563 / JCM 9778 / NBRC 8474</strain>
    </source>
</reference>
<sequence>MRTSASTAGKSQQNSNTNGSTLQKEPHSVVASSTVKVYQANIFQSVRKTDRLEKLKSTQASVQDNQKQIQEVVRISDSSTHYIETQLRGFVSKFLQEVPAVAKLPSKLRCGTAYPSATYLSSIVVALSNLLKRSITEDTFGRVHKDVVQILLKFSELHDLIQSSCHQAEGTELSISQLSTAYALVSNIEAAISSVGALFSHFVDLPPELGKFAGSHGWH</sequence>
<accession>R4XEV5</accession>
<dbReference type="VEuPathDB" id="FungiDB:TAPDE_001785"/>
<evidence type="ECO:0000313" key="2">
    <source>
        <dbReference type="EMBL" id="CCG81902.1"/>
    </source>
</evidence>
<evidence type="ECO:0000313" key="3">
    <source>
        <dbReference type="Proteomes" id="UP000013776"/>
    </source>
</evidence>
<organism evidence="2 3">
    <name type="scientific">Taphrina deformans (strain PYCC 5710 / ATCC 11124 / CBS 356.35 / IMI 108563 / JCM 9778 / NBRC 8474)</name>
    <name type="common">Peach leaf curl fungus</name>
    <name type="synonym">Lalaria deformans</name>
    <dbReference type="NCBI Taxonomy" id="1097556"/>
    <lineage>
        <taxon>Eukaryota</taxon>
        <taxon>Fungi</taxon>
        <taxon>Dikarya</taxon>
        <taxon>Ascomycota</taxon>
        <taxon>Taphrinomycotina</taxon>
        <taxon>Taphrinomycetes</taxon>
        <taxon>Taphrinales</taxon>
        <taxon>Taphrinaceae</taxon>
        <taxon>Taphrina</taxon>
    </lineage>
</organism>
<dbReference type="EMBL" id="CAHR02000062">
    <property type="protein sequence ID" value="CCG81902.1"/>
    <property type="molecule type" value="Genomic_DNA"/>
</dbReference>
<comment type="caution">
    <text evidence="2">The sequence shown here is derived from an EMBL/GenBank/DDBJ whole genome shotgun (WGS) entry which is preliminary data.</text>
</comment>
<dbReference type="Pfam" id="PF09531">
    <property type="entry name" value="Ndc1_Nup"/>
    <property type="match status" value="1"/>
</dbReference>
<evidence type="ECO:0000256" key="1">
    <source>
        <dbReference type="SAM" id="MobiDB-lite"/>
    </source>
</evidence>